<organism evidence="1">
    <name type="scientific">virus sp. ctML55</name>
    <dbReference type="NCBI Taxonomy" id="2827627"/>
    <lineage>
        <taxon>Viruses</taxon>
    </lineage>
</organism>
<proteinExistence type="predicted"/>
<keyword evidence="1" id="KW-0477">Merozoite</keyword>
<name>A0A8S5RJK5_9VIRU</name>
<evidence type="ECO:0000313" key="1">
    <source>
        <dbReference type="EMBL" id="DAE31164.1"/>
    </source>
</evidence>
<reference evidence="1" key="1">
    <citation type="journal article" date="2021" name="Proc. Natl. Acad. Sci. U.S.A.">
        <title>A Catalog of Tens of Thousands of Viruses from Human Metagenomes Reveals Hidden Associations with Chronic Diseases.</title>
        <authorList>
            <person name="Tisza M.J."/>
            <person name="Buck C.B."/>
        </authorList>
    </citation>
    <scope>NUCLEOTIDE SEQUENCE</scope>
    <source>
        <strain evidence="1">CtML55</strain>
    </source>
</reference>
<dbReference type="EMBL" id="BK059105">
    <property type="protein sequence ID" value="DAE31164.1"/>
    <property type="molecule type" value="Genomic_DNA"/>
</dbReference>
<sequence length="47" mass="5419">MTLNIIDYLICFKQFMEAERLLAMFRTCGGFCDNHHHGHKRIGCGCS</sequence>
<accession>A0A8S5RJK5</accession>
<protein>
    <submittedName>
        <fullName evidence="1">MEROZOITE SURFACE PROTEIN 1-1, CANDIDATE MALARIA VACCINE, SURFACE.8A</fullName>
    </submittedName>
</protein>